<dbReference type="PANTHER" id="PTHR32294:SF0">
    <property type="entry name" value="DNA POLYMERASE III SUBUNIT ALPHA"/>
    <property type="match status" value="1"/>
</dbReference>
<organism evidence="1 2">
    <name type="scientific">Nocardioides vastitatis</name>
    <dbReference type="NCBI Taxonomy" id="2568655"/>
    <lineage>
        <taxon>Bacteria</taxon>
        <taxon>Bacillati</taxon>
        <taxon>Actinomycetota</taxon>
        <taxon>Actinomycetes</taxon>
        <taxon>Propionibacteriales</taxon>
        <taxon>Nocardioidaceae</taxon>
        <taxon>Nocardioides</taxon>
    </lineage>
</organism>
<accession>A0ABW0ZLC4</accession>
<evidence type="ECO:0000313" key="1">
    <source>
        <dbReference type="EMBL" id="MFC5731696.1"/>
    </source>
</evidence>
<reference evidence="2" key="1">
    <citation type="journal article" date="2019" name="Int. J. Syst. Evol. Microbiol.">
        <title>The Global Catalogue of Microorganisms (GCM) 10K type strain sequencing project: providing services to taxonomists for standard genome sequencing and annotation.</title>
        <authorList>
            <consortium name="The Broad Institute Genomics Platform"/>
            <consortium name="The Broad Institute Genome Sequencing Center for Infectious Disease"/>
            <person name="Wu L."/>
            <person name="Ma J."/>
        </authorList>
    </citation>
    <scope>NUCLEOTIDE SEQUENCE [LARGE SCALE GENOMIC DNA]</scope>
    <source>
        <strain evidence="2">YIM 94188</strain>
    </source>
</reference>
<evidence type="ECO:0000313" key="2">
    <source>
        <dbReference type="Proteomes" id="UP001596072"/>
    </source>
</evidence>
<proteinExistence type="predicted"/>
<feature type="non-terminal residue" evidence="1">
    <location>
        <position position="168"/>
    </location>
</feature>
<keyword evidence="2" id="KW-1185">Reference proteome</keyword>
<feature type="non-terminal residue" evidence="1">
    <location>
        <position position="1"/>
    </location>
</feature>
<dbReference type="EMBL" id="JBHSNS010000037">
    <property type="protein sequence ID" value="MFC5731696.1"/>
    <property type="molecule type" value="Genomic_DNA"/>
</dbReference>
<protein>
    <submittedName>
        <fullName evidence="1">Uncharacterized protein</fullName>
    </submittedName>
</protein>
<dbReference type="Proteomes" id="UP001596072">
    <property type="component" value="Unassembled WGS sequence"/>
</dbReference>
<dbReference type="Gene3D" id="3.20.20.140">
    <property type="entry name" value="Metal-dependent hydrolases"/>
    <property type="match status" value="1"/>
</dbReference>
<dbReference type="RefSeq" id="WP_378527896.1">
    <property type="nucleotide sequence ID" value="NZ_JBHSNS010000037.1"/>
</dbReference>
<name>A0ABW0ZLC4_9ACTN</name>
<dbReference type="PANTHER" id="PTHR32294">
    <property type="entry name" value="DNA POLYMERASE III SUBUNIT ALPHA"/>
    <property type="match status" value="1"/>
</dbReference>
<sequence length="168" mass="18938">ASHDALLCIQTGKQLSDPDRFRFNGSGYYIKTADEMRAVDSSDLWAEGCRNTLLVAEKVDPTGFFEFKNLMPTYPIPEGMTEEQFFRTDPERFLRDAREMVVVTHPVFDAGGRTLGVIELSGADMEEVLDTPQRALGERSWRQAYRDDLVQAAEEMRVEPDVVLLTGG</sequence>
<comment type="caution">
    <text evidence="1">The sequence shown here is derived from an EMBL/GenBank/DDBJ whole genome shotgun (WGS) entry which is preliminary data.</text>
</comment>
<dbReference type="InterPro" id="IPR004805">
    <property type="entry name" value="DnaE2/DnaE/PolC"/>
</dbReference>
<gene>
    <name evidence="1" type="ORF">ACFPQB_22505</name>
</gene>